<feature type="transmembrane region" description="Helical" evidence="2">
    <location>
        <begin position="27"/>
        <end position="50"/>
    </location>
</feature>
<dbReference type="Proteomes" id="UP000015105">
    <property type="component" value="Chromosome 7D"/>
</dbReference>
<organism evidence="3 4">
    <name type="scientific">Aegilops tauschii subsp. strangulata</name>
    <name type="common">Goatgrass</name>
    <dbReference type="NCBI Taxonomy" id="200361"/>
    <lineage>
        <taxon>Eukaryota</taxon>
        <taxon>Viridiplantae</taxon>
        <taxon>Streptophyta</taxon>
        <taxon>Embryophyta</taxon>
        <taxon>Tracheophyta</taxon>
        <taxon>Spermatophyta</taxon>
        <taxon>Magnoliopsida</taxon>
        <taxon>Liliopsida</taxon>
        <taxon>Poales</taxon>
        <taxon>Poaceae</taxon>
        <taxon>BOP clade</taxon>
        <taxon>Pooideae</taxon>
        <taxon>Triticodae</taxon>
        <taxon>Triticeae</taxon>
        <taxon>Triticinae</taxon>
        <taxon>Aegilops</taxon>
    </lineage>
</organism>
<proteinExistence type="predicted"/>
<evidence type="ECO:0000256" key="2">
    <source>
        <dbReference type="SAM" id="Phobius"/>
    </source>
</evidence>
<keyword evidence="2" id="KW-0812">Transmembrane</keyword>
<name>A0A453SRF2_AEGTS</name>
<accession>A0A453SRF2</accession>
<dbReference type="Gramene" id="AET7Gv21043200.3">
    <property type="protein sequence ID" value="AET7Gv21043200.3"/>
    <property type="gene ID" value="AET7Gv21043200"/>
</dbReference>
<protein>
    <submittedName>
        <fullName evidence="3">Uncharacterized protein</fullName>
    </submittedName>
</protein>
<dbReference type="AlphaFoldDB" id="A0A453SRF2"/>
<evidence type="ECO:0000313" key="3">
    <source>
        <dbReference type="EnsemblPlants" id="AET7Gv21043200.3"/>
    </source>
</evidence>
<keyword evidence="2" id="KW-1133">Transmembrane helix</keyword>
<evidence type="ECO:0000256" key="1">
    <source>
        <dbReference type="SAM" id="MobiDB-lite"/>
    </source>
</evidence>
<dbReference type="EnsemblPlants" id="AET7Gv21043200.3">
    <property type="protein sequence ID" value="AET7Gv21043200.3"/>
    <property type="gene ID" value="AET7Gv21043200"/>
</dbReference>
<reference evidence="3" key="3">
    <citation type="journal article" date="2017" name="Nature">
        <title>Genome sequence of the progenitor of the wheat D genome Aegilops tauschii.</title>
        <authorList>
            <person name="Luo M.C."/>
            <person name="Gu Y.Q."/>
            <person name="Puiu D."/>
            <person name="Wang H."/>
            <person name="Twardziok S.O."/>
            <person name="Deal K.R."/>
            <person name="Huo N."/>
            <person name="Zhu T."/>
            <person name="Wang L."/>
            <person name="Wang Y."/>
            <person name="McGuire P.E."/>
            <person name="Liu S."/>
            <person name="Long H."/>
            <person name="Ramasamy R.K."/>
            <person name="Rodriguez J.C."/>
            <person name="Van S.L."/>
            <person name="Yuan L."/>
            <person name="Wang Z."/>
            <person name="Xia Z."/>
            <person name="Xiao L."/>
            <person name="Anderson O.D."/>
            <person name="Ouyang S."/>
            <person name="Liang Y."/>
            <person name="Zimin A.V."/>
            <person name="Pertea G."/>
            <person name="Qi P."/>
            <person name="Bennetzen J.L."/>
            <person name="Dai X."/>
            <person name="Dawson M.W."/>
            <person name="Muller H.G."/>
            <person name="Kugler K."/>
            <person name="Rivarola-Duarte L."/>
            <person name="Spannagl M."/>
            <person name="Mayer K.F.X."/>
            <person name="Lu F.H."/>
            <person name="Bevan M.W."/>
            <person name="Leroy P."/>
            <person name="Li P."/>
            <person name="You F.M."/>
            <person name="Sun Q."/>
            <person name="Liu Z."/>
            <person name="Lyons E."/>
            <person name="Wicker T."/>
            <person name="Salzberg S.L."/>
            <person name="Devos K.M."/>
            <person name="Dvorak J."/>
        </authorList>
    </citation>
    <scope>NUCLEOTIDE SEQUENCE [LARGE SCALE GENOMIC DNA]</scope>
    <source>
        <strain evidence="3">cv. AL8/78</strain>
    </source>
</reference>
<feature type="compositionally biased region" description="Basic residues" evidence="1">
    <location>
        <begin position="152"/>
        <end position="171"/>
    </location>
</feature>
<reference evidence="4" key="1">
    <citation type="journal article" date="2014" name="Science">
        <title>Ancient hybridizations among the ancestral genomes of bread wheat.</title>
        <authorList>
            <consortium name="International Wheat Genome Sequencing Consortium,"/>
            <person name="Marcussen T."/>
            <person name="Sandve S.R."/>
            <person name="Heier L."/>
            <person name="Spannagl M."/>
            <person name="Pfeifer M."/>
            <person name="Jakobsen K.S."/>
            <person name="Wulff B.B."/>
            <person name="Steuernagel B."/>
            <person name="Mayer K.F."/>
            <person name="Olsen O.A."/>
        </authorList>
    </citation>
    <scope>NUCLEOTIDE SEQUENCE [LARGE SCALE GENOMIC DNA]</scope>
    <source>
        <strain evidence="4">cv. AL8/78</strain>
    </source>
</reference>
<evidence type="ECO:0000313" key="4">
    <source>
        <dbReference type="Proteomes" id="UP000015105"/>
    </source>
</evidence>
<sequence length="206" mass="23721">MTHDAAAEATTTKLLAVLEKPRRRNMYAFACVTLASMTTILTGYSTYIIAIVHGSHLYVTNALARDRLRPLHCRSRLDERRGALHPRGPGPHRHAGRGPRGVHERLHARVHPLLRLDGRPPGPPRHARGRQRLLHGRRARHVPRRKLRGAHGCTLRHQHRHGARPRRRAGLQRRDLAAVHARHALLAARRTYARRFVDRNRIRFDW</sequence>
<reference evidence="3" key="5">
    <citation type="journal article" date="2021" name="G3 (Bethesda)">
        <title>Aegilops tauschii genome assembly Aet v5.0 features greater sequence contiguity and improved annotation.</title>
        <authorList>
            <person name="Wang L."/>
            <person name="Zhu T."/>
            <person name="Rodriguez J.C."/>
            <person name="Deal K.R."/>
            <person name="Dubcovsky J."/>
            <person name="McGuire P.E."/>
            <person name="Lux T."/>
            <person name="Spannagl M."/>
            <person name="Mayer K.F.X."/>
            <person name="Baldrich P."/>
            <person name="Meyers B.C."/>
            <person name="Huo N."/>
            <person name="Gu Y.Q."/>
            <person name="Zhou H."/>
            <person name="Devos K.M."/>
            <person name="Bennetzen J.L."/>
            <person name="Unver T."/>
            <person name="Budak H."/>
            <person name="Gulick P.J."/>
            <person name="Galiba G."/>
            <person name="Kalapos B."/>
            <person name="Nelson D.R."/>
            <person name="Li P."/>
            <person name="You F.M."/>
            <person name="Luo M.C."/>
            <person name="Dvorak J."/>
        </authorList>
    </citation>
    <scope>NUCLEOTIDE SEQUENCE [LARGE SCALE GENOMIC DNA]</scope>
    <source>
        <strain evidence="3">cv. AL8/78</strain>
    </source>
</reference>
<reference evidence="3" key="4">
    <citation type="submission" date="2019-03" db="UniProtKB">
        <authorList>
            <consortium name="EnsemblPlants"/>
        </authorList>
    </citation>
    <scope>IDENTIFICATION</scope>
</reference>
<keyword evidence="4" id="KW-1185">Reference proteome</keyword>
<feature type="region of interest" description="Disordered" evidence="1">
    <location>
        <begin position="152"/>
        <end position="172"/>
    </location>
</feature>
<reference evidence="4" key="2">
    <citation type="journal article" date="2017" name="Nat. Plants">
        <title>The Aegilops tauschii genome reveals multiple impacts of transposons.</title>
        <authorList>
            <person name="Zhao G."/>
            <person name="Zou C."/>
            <person name="Li K."/>
            <person name="Wang K."/>
            <person name="Li T."/>
            <person name="Gao L."/>
            <person name="Zhang X."/>
            <person name="Wang H."/>
            <person name="Yang Z."/>
            <person name="Liu X."/>
            <person name="Jiang W."/>
            <person name="Mao L."/>
            <person name="Kong X."/>
            <person name="Jiao Y."/>
            <person name="Jia J."/>
        </authorList>
    </citation>
    <scope>NUCLEOTIDE SEQUENCE [LARGE SCALE GENOMIC DNA]</scope>
    <source>
        <strain evidence="4">cv. AL8/78</strain>
    </source>
</reference>
<feature type="region of interest" description="Disordered" evidence="1">
    <location>
        <begin position="79"/>
        <end position="102"/>
    </location>
</feature>
<keyword evidence="2" id="KW-0472">Membrane</keyword>